<dbReference type="PRINTS" id="PR00038">
    <property type="entry name" value="HTHLUXR"/>
</dbReference>
<protein>
    <submittedName>
        <fullName evidence="5">Helix-turn-helix transcriptional regulator</fullName>
    </submittedName>
</protein>
<dbReference type="RefSeq" id="WP_224971804.1">
    <property type="nucleotide sequence ID" value="NZ_JAYJJU010000012.1"/>
</dbReference>
<comment type="caution">
    <text evidence="5">The sequence shown here is derived from an EMBL/GenBank/DDBJ whole genome shotgun (WGS) entry which is preliminary data.</text>
</comment>
<gene>
    <name evidence="5" type="ORF">KV113_13860</name>
</gene>
<keyword evidence="2" id="KW-0238">DNA-binding</keyword>
<dbReference type="Gene3D" id="1.10.10.10">
    <property type="entry name" value="Winged helix-like DNA-binding domain superfamily/Winged helix DNA-binding domain"/>
    <property type="match status" value="1"/>
</dbReference>
<evidence type="ECO:0000256" key="3">
    <source>
        <dbReference type="ARBA" id="ARBA00023163"/>
    </source>
</evidence>
<dbReference type="PROSITE" id="PS50043">
    <property type="entry name" value="HTH_LUXR_2"/>
    <property type="match status" value="1"/>
</dbReference>
<evidence type="ECO:0000256" key="1">
    <source>
        <dbReference type="ARBA" id="ARBA00023015"/>
    </source>
</evidence>
<dbReference type="PANTHER" id="PTHR44688">
    <property type="entry name" value="DNA-BINDING TRANSCRIPTIONAL ACTIVATOR DEVR_DOSR"/>
    <property type="match status" value="1"/>
</dbReference>
<organism evidence="5 6">
    <name type="scientific">[Mycobacterium] nativiensis</name>
    <dbReference type="NCBI Taxonomy" id="2855503"/>
    <lineage>
        <taxon>Bacteria</taxon>
        <taxon>Bacillati</taxon>
        <taxon>Actinomycetota</taxon>
        <taxon>Actinomycetes</taxon>
        <taxon>Mycobacteriales</taxon>
        <taxon>Mycobacteriaceae</taxon>
        <taxon>Mycolicibacter</taxon>
    </lineage>
</organism>
<dbReference type="Proteomes" id="UP001298593">
    <property type="component" value="Unassembled WGS sequence"/>
</dbReference>
<dbReference type="SMART" id="SM00421">
    <property type="entry name" value="HTH_LUXR"/>
    <property type="match status" value="1"/>
</dbReference>
<dbReference type="InterPro" id="IPR016032">
    <property type="entry name" value="Sig_transdc_resp-reg_C-effctor"/>
</dbReference>
<dbReference type="Pfam" id="PF00196">
    <property type="entry name" value="GerE"/>
    <property type="match status" value="1"/>
</dbReference>
<evidence type="ECO:0000256" key="2">
    <source>
        <dbReference type="ARBA" id="ARBA00023125"/>
    </source>
</evidence>
<keyword evidence="6" id="KW-1185">Reference proteome</keyword>
<feature type="domain" description="HTH luxR-type" evidence="4">
    <location>
        <begin position="270"/>
        <end position="335"/>
    </location>
</feature>
<dbReference type="SUPFAM" id="SSF46894">
    <property type="entry name" value="C-terminal effector domain of the bipartite response regulators"/>
    <property type="match status" value="1"/>
</dbReference>
<evidence type="ECO:0000313" key="6">
    <source>
        <dbReference type="Proteomes" id="UP001298593"/>
    </source>
</evidence>
<dbReference type="PANTHER" id="PTHR44688:SF16">
    <property type="entry name" value="DNA-BINDING TRANSCRIPTIONAL ACTIVATOR DEVR_DOSR"/>
    <property type="match status" value="1"/>
</dbReference>
<evidence type="ECO:0000313" key="5">
    <source>
        <dbReference type="EMBL" id="MEB3032640.1"/>
    </source>
</evidence>
<dbReference type="CDD" id="cd06170">
    <property type="entry name" value="LuxR_C_like"/>
    <property type="match status" value="1"/>
</dbReference>
<proteinExistence type="predicted"/>
<evidence type="ECO:0000259" key="4">
    <source>
        <dbReference type="PROSITE" id="PS50043"/>
    </source>
</evidence>
<dbReference type="EMBL" id="JAYJJU010000012">
    <property type="protein sequence ID" value="MEB3032640.1"/>
    <property type="molecule type" value="Genomic_DNA"/>
</dbReference>
<keyword evidence="3" id="KW-0804">Transcription</keyword>
<dbReference type="InterPro" id="IPR000792">
    <property type="entry name" value="Tscrpt_reg_LuxR_C"/>
</dbReference>
<sequence>MAAIGRAFDSGAALVVNDGTTRVLEPSAIPADAAATYAAHYSRLDHVLAAVEAGPVGAVRCGAELMWPFQQSEFVADWAHPNGFDDGMFIRLTASPVVTSLALASPKQSDRFDTAEHVALALRLRPHLQLALRMQERLEDLAHRSADLEESSESVSHGIVIVERRRPVYTNGAAERILRAGDGLRIANGNIEAEDVYADTQLGCNIARASSLDSRDIWGGSFLCARPSGRRSYIVQVLPIEPNPVAAPRAGRVLVVIVDPEQQSEPPLTLLRRLYGLTKGEAQVALLVMRGEGLRPIAEELSVSLSTVKTHLRHVFDKTGVHRQAELVRLLAMLDPLYR</sequence>
<dbReference type="InterPro" id="IPR036388">
    <property type="entry name" value="WH-like_DNA-bd_sf"/>
</dbReference>
<keyword evidence="1" id="KW-0805">Transcription regulation</keyword>
<accession>A0ABU5XXE3</accession>
<name>A0ABU5XXE3_9MYCO</name>
<reference evidence="5 6" key="1">
    <citation type="submission" date="2023-12" db="EMBL/GenBank/DDBJ databases">
        <title>Description of new species of Mycobacterium terrae complex isolated from sewage at the Sao Paulo Zoological Park Foundation in Brazil.</title>
        <authorList>
            <person name="Romagnoli C.L."/>
            <person name="Conceicao E.C."/>
            <person name="Machado E."/>
            <person name="Barreto L.B.P.F."/>
            <person name="Sharma A."/>
            <person name="Silva N.M."/>
            <person name="Marques L.E."/>
            <person name="Juliana M.A."/>
            <person name="Lourenco M.C.S."/>
            <person name="Digiampietri L.A."/>
            <person name="Suffys P.N."/>
            <person name="Viana-Niero C."/>
        </authorList>
    </citation>
    <scope>NUCLEOTIDE SEQUENCE [LARGE SCALE GENOMIC DNA]</scope>
    <source>
        <strain evidence="5 6">MYC340</strain>
    </source>
</reference>